<dbReference type="EMBL" id="FOMT01000003">
    <property type="protein sequence ID" value="SFE59308.1"/>
    <property type="molecule type" value="Genomic_DNA"/>
</dbReference>
<gene>
    <name evidence="1" type="ORF">SAMN05216378_3656</name>
</gene>
<dbReference type="SUPFAM" id="SSF75005">
    <property type="entry name" value="Arabinanase/levansucrase/invertase"/>
    <property type="match status" value="2"/>
</dbReference>
<dbReference type="OrthoDB" id="9794572at2"/>
<evidence type="ECO:0000313" key="2">
    <source>
        <dbReference type="Proteomes" id="UP000198855"/>
    </source>
</evidence>
<dbReference type="AlphaFoldDB" id="A0A1I2BTR2"/>
<accession>A0A1I2BTR2</accession>
<organism evidence="1 2">
    <name type="scientific">Paenibacillus catalpae</name>
    <dbReference type="NCBI Taxonomy" id="1045775"/>
    <lineage>
        <taxon>Bacteria</taxon>
        <taxon>Bacillati</taxon>
        <taxon>Bacillota</taxon>
        <taxon>Bacilli</taxon>
        <taxon>Bacillales</taxon>
        <taxon>Paenibacillaceae</taxon>
        <taxon>Paenibacillus</taxon>
    </lineage>
</organism>
<keyword evidence="2" id="KW-1185">Reference proteome</keyword>
<dbReference type="STRING" id="1045775.SAMN05216378_3656"/>
<dbReference type="RefSeq" id="WP_091187625.1">
    <property type="nucleotide sequence ID" value="NZ_FOMT01000003.1"/>
</dbReference>
<proteinExistence type="predicted"/>
<evidence type="ECO:0008006" key="3">
    <source>
        <dbReference type="Google" id="ProtNLM"/>
    </source>
</evidence>
<dbReference type="InterPro" id="IPR023296">
    <property type="entry name" value="Glyco_hydro_beta-prop_sf"/>
</dbReference>
<dbReference type="Proteomes" id="UP000198855">
    <property type="component" value="Unassembled WGS sequence"/>
</dbReference>
<dbReference type="CDD" id="cd08994">
    <property type="entry name" value="GH43_62_32_68_117_130-like"/>
    <property type="match status" value="1"/>
</dbReference>
<protein>
    <recommendedName>
        <fullName evidence="3">Glycosyl hydrolases family 43</fullName>
    </recommendedName>
</protein>
<dbReference type="Gene3D" id="2.115.10.20">
    <property type="entry name" value="Glycosyl hydrolase domain, family 43"/>
    <property type="match status" value="1"/>
</dbReference>
<evidence type="ECO:0000313" key="1">
    <source>
        <dbReference type="EMBL" id="SFE59308.1"/>
    </source>
</evidence>
<name>A0A1I2BTR2_9BACL</name>
<reference evidence="2" key="1">
    <citation type="submission" date="2016-10" db="EMBL/GenBank/DDBJ databases">
        <authorList>
            <person name="Varghese N."/>
            <person name="Submissions S."/>
        </authorList>
    </citation>
    <scope>NUCLEOTIDE SEQUENCE [LARGE SCALE GENOMIC DNA]</scope>
    <source>
        <strain evidence="2">CGMCC 1.10784</strain>
    </source>
</reference>
<sequence>MENPIFHRLSPAPKLGGFRMENYYIWCGSVIQGEDGKYHMFASRWRKELGFDPHWLFNCEIVRAVSETPEGPYQFEEVVLDRRDRSYFDALNQHNPSIKYWNGTYYLYYFGTTYGGPIPSVGDKVSSSRALEVWNRKRIGLATSKSIYGPWKRRDTPLLEPRQPGHWDCTITTNPSAAILPDGTTYMIYKSREYANATLQLGIAKAPRPDGPFERLSDFPIFQFDNKDFHVEDPYLWYEDGQFHVLMKDDYKNDSDGLTGEWGSGVYATSKDCIHWDVHPNPLSYTRNVKWDDGTNSQQCNLERPNLLFHDGKPTHLFLATGNGNKPWEFDGVTWNMVIPLK</sequence>